<dbReference type="Gene3D" id="3.10.20.90">
    <property type="entry name" value="Phosphatidylinositol 3-kinase Catalytic Subunit, Chain A, domain 1"/>
    <property type="match status" value="1"/>
</dbReference>
<evidence type="ECO:0000313" key="11">
    <source>
        <dbReference type="EMBL" id="KAH0750377.1"/>
    </source>
</evidence>
<gene>
    <name evidence="11" type="ORF">KY290_029609</name>
</gene>
<evidence type="ECO:0000256" key="9">
    <source>
        <dbReference type="PIRNR" id="PIRNR032572"/>
    </source>
</evidence>
<evidence type="ECO:0000313" key="12">
    <source>
        <dbReference type="Proteomes" id="UP000826656"/>
    </source>
</evidence>
<dbReference type="SUPFAM" id="SSF54236">
    <property type="entry name" value="Ubiquitin-like"/>
    <property type="match status" value="1"/>
</dbReference>
<feature type="domain" description="Ubiquitin-like" evidence="10">
    <location>
        <begin position="7"/>
        <end position="73"/>
    </location>
</feature>
<comment type="caution">
    <text evidence="11">The sequence shown here is derived from an EMBL/GenBank/DDBJ whole genome shotgun (WGS) entry which is preliminary data.</text>
</comment>
<dbReference type="InterPro" id="IPR040015">
    <property type="entry name" value="UBL3-like"/>
</dbReference>
<dbReference type="Proteomes" id="UP000826656">
    <property type="component" value="Unassembled WGS sequence"/>
</dbReference>
<dbReference type="InterPro" id="IPR039540">
    <property type="entry name" value="UBL3-like_ubiquitin_dom"/>
</dbReference>
<evidence type="ECO:0000256" key="6">
    <source>
        <dbReference type="ARBA" id="ARBA00023139"/>
    </source>
</evidence>
<keyword evidence="12" id="KW-1185">Reference proteome</keyword>
<dbReference type="PROSITE" id="PS50053">
    <property type="entry name" value="UBIQUITIN_2"/>
    <property type="match status" value="1"/>
</dbReference>
<dbReference type="CDD" id="cd01814">
    <property type="entry name" value="Ubl_MUBs_plant"/>
    <property type="match status" value="1"/>
</dbReference>
<keyword evidence="4" id="KW-0488">Methylation</keyword>
<proteinExistence type="predicted"/>
<evidence type="ECO:0000259" key="10">
    <source>
        <dbReference type="PROSITE" id="PS50053"/>
    </source>
</evidence>
<evidence type="ECO:0000256" key="3">
    <source>
        <dbReference type="ARBA" id="ARBA00022475"/>
    </source>
</evidence>
<evidence type="ECO:0000256" key="1">
    <source>
        <dbReference type="ARBA" id="ARBA00002929"/>
    </source>
</evidence>
<comment type="function">
    <text evidence="1 9">May serve as docking site to facilitate the association of other proteins to the plasma membrane.</text>
</comment>
<keyword evidence="6" id="KW-0564">Palmitate</keyword>
<sequence length="123" mass="13376">MPEEDLIELKFRLYDGSDIGPFQYSPTSTIAILKERIVADWPKDKKVAPKVANDVKLICAGKILENSRTVGQCKTPFGELPNGVITMHAVVQPSLAKAKSVVNEVELEPWVSGSYSSGGENTS</sequence>
<dbReference type="InterPro" id="IPR000626">
    <property type="entry name" value="Ubiquitin-like_dom"/>
</dbReference>
<keyword evidence="3 9" id="KW-1003">Cell membrane</keyword>
<evidence type="ECO:0000256" key="2">
    <source>
        <dbReference type="ARBA" id="ARBA00004193"/>
    </source>
</evidence>
<evidence type="ECO:0000256" key="7">
    <source>
        <dbReference type="ARBA" id="ARBA00023288"/>
    </source>
</evidence>
<keyword evidence="5 9" id="KW-0472">Membrane</keyword>
<dbReference type="PANTHER" id="PTHR13169">
    <property type="entry name" value="UBIQUITIN-LIKE PROTEIN 3 HCG-1 PROTEIN"/>
    <property type="match status" value="1"/>
</dbReference>
<dbReference type="Pfam" id="PF13881">
    <property type="entry name" value="Rad60-SLD_2"/>
    <property type="match status" value="1"/>
</dbReference>
<keyword evidence="8" id="KW-0636">Prenylation</keyword>
<dbReference type="PANTHER" id="PTHR13169:SF24">
    <property type="entry name" value="MEMBRANE-ANCHORED UBIQUITIN-FOLD PROTEIN"/>
    <property type="match status" value="1"/>
</dbReference>
<comment type="subcellular location">
    <subcellularLocation>
        <location evidence="2">Cell membrane</location>
        <topology evidence="2">Lipid-anchor</topology>
    </subcellularLocation>
</comment>
<dbReference type="PIRSF" id="PIRSF032572">
    <property type="entry name" value="MUB"/>
    <property type="match status" value="1"/>
</dbReference>
<keyword evidence="7" id="KW-0449">Lipoprotein</keyword>
<evidence type="ECO:0000256" key="5">
    <source>
        <dbReference type="ARBA" id="ARBA00023136"/>
    </source>
</evidence>
<evidence type="ECO:0000256" key="4">
    <source>
        <dbReference type="ARBA" id="ARBA00022481"/>
    </source>
</evidence>
<dbReference type="InterPro" id="IPR017000">
    <property type="entry name" value="MUB"/>
</dbReference>
<dbReference type="InterPro" id="IPR029071">
    <property type="entry name" value="Ubiquitin-like_domsf"/>
</dbReference>
<evidence type="ECO:0000256" key="8">
    <source>
        <dbReference type="ARBA" id="ARBA00023289"/>
    </source>
</evidence>
<reference evidence="11 12" key="1">
    <citation type="journal article" date="2021" name="bioRxiv">
        <title>Chromosome-scale and haplotype-resolved genome assembly of a tetraploid potato cultivar.</title>
        <authorList>
            <person name="Sun H."/>
            <person name="Jiao W.-B."/>
            <person name="Krause K."/>
            <person name="Campoy J.A."/>
            <person name="Goel M."/>
            <person name="Folz-Donahue K."/>
            <person name="Kukat C."/>
            <person name="Huettel B."/>
            <person name="Schneeberger K."/>
        </authorList>
    </citation>
    <scope>NUCLEOTIDE SEQUENCE [LARGE SCALE GENOMIC DNA]</scope>
    <source>
        <strain evidence="11">SolTubOtavaFocal</strain>
        <tissue evidence="11">Leaves</tissue>
    </source>
</reference>
<organism evidence="11 12">
    <name type="scientific">Solanum tuberosum</name>
    <name type="common">Potato</name>
    <dbReference type="NCBI Taxonomy" id="4113"/>
    <lineage>
        <taxon>Eukaryota</taxon>
        <taxon>Viridiplantae</taxon>
        <taxon>Streptophyta</taxon>
        <taxon>Embryophyta</taxon>
        <taxon>Tracheophyta</taxon>
        <taxon>Spermatophyta</taxon>
        <taxon>Magnoliopsida</taxon>
        <taxon>eudicotyledons</taxon>
        <taxon>Gunneridae</taxon>
        <taxon>Pentapetalae</taxon>
        <taxon>asterids</taxon>
        <taxon>lamiids</taxon>
        <taxon>Solanales</taxon>
        <taxon>Solanaceae</taxon>
        <taxon>Solanoideae</taxon>
        <taxon>Solaneae</taxon>
        <taxon>Solanum</taxon>
    </lineage>
</organism>
<accession>A0ABQ7UL71</accession>
<protein>
    <recommendedName>
        <fullName evidence="9">Membrane-anchored ubiquitin-fold protein</fullName>
    </recommendedName>
</protein>
<dbReference type="EMBL" id="JAIVGD010000019">
    <property type="protein sequence ID" value="KAH0750377.1"/>
    <property type="molecule type" value="Genomic_DNA"/>
</dbReference>
<name>A0ABQ7UL71_SOLTU</name>